<evidence type="ECO:0000313" key="2">
    <source>
        <dbReference type="Proteomes" id="UP000194945"/>
    </source>
</evidence>
<dbReference type="Gene3D" id="1.10.260.40">
    <property type="entry name" value="lambda repressor-like DNA-binding domains"/>
    <property type="match status" value="1"/>
</dbReference>
<comment type="caution">
    <text evidence="1">The sequence shown here is derived from an EMBL/GenBank/DDBJ whole genome shotgun (WGS) entry which is preliminary data.</text>
</comment>
<dbReference type="InterPro" id="IPR010982">
    <property type="entry name" value="Lambda_DNA-bd_dom_sf"/>
</dbReference>
<dbReference type="EMBL" id="NFDE01000063">
    <property type="protein sequence ID" value="OTX84811.1"/>
    <property type="molecule type" value="Genomic_DNA"/>
</dbReference>
<dbReference type="GO" id="GO:0003677">
    <property type="term" value="F:DNA binding"/>
    <property type="evidence" value="ECO:0007669"/>
    <property type="project" value="InterPro"/>
</dbReference>
<reference evidence="1 2" key="1">
    <citation type="submission" date="2016-10" db="EMBL/GenBank/DDBJ databases">
        <title>Comparative genomics of Bacillus thuringiensis reveals a path to pathogens against multiple invertebrate hosts.</title>
        <authorList>
            <person name="Zheng J."/>
            <person name="Gao Q."/>
            <person name="Liu H."/>
            <person name="Peng D."/>
            <person name="Ruan L."/>
            <person name="Sun M."/>
        </authorList>
    </citation>
    <scope>NUCLEOTIDE SEQUENCE [LARGE SCALE GENOMIC DNA]</scope>
    <source>
        <strain evidence="1">BGSC 4BK1</strain>
    </source>
</reference>
<protein>
    <recommendedName>
        <fullName evidence="3">HTH cro/C1-type domain-containing protein</fullName>
    </recommendedName>
</protein>
<proteinExistence type="predicted"/>
<evidence type="ECO:0008006" key="3">
    <source>
        <dbReference type="Google" id="ProtNLM"/>
    </source>
</evidence>
<name>A0A242YYV1_9BACI</name>
<accession>A0A242YYV1</accession>
<dbReference type="RefSeq" id="WP_086422994.1">
    <property type="nucleotide sequence ID" value="NZ_NFDE01000063.1"/>
</dbReference>
<gene>
    <name evidence="1" type="ORF">BK730_23835</name>
</gene>
<dbReference type="AlphaFoldDB" id="A0A242YYV1"/>
<organism evidence="1 2">
    <name type="scientific">Bacillus wiedmannii</name>
    <dbReference type="NCBI Taxonomy" id="1890302"/>
    <lineage>
        <taxon>Bacteria</taxon>
        <taxon>Bacillati</taxon>
        <taxon>Bacillota</taxon>
        <taxon>Bacilli</taxon>
        <taxon>Bacillales</taxon>
        <taxon>Bacillaceae</taxon>
        <taxon>Bacillus</taxon>
        <taxon>Bacillus cereus group</taxon>
    </lineage>
</organism>
<dbReference type="Proteomes" id="UP000194945">
    <property type="component" value="Unassembled WGS sequence"/>
</dbReference>
<sequence>MDQLKQLFQNTLLAAYPLFQNIENNERIFNKWRGLCTLINSDISYIEDPMYTSFSFKTFANWISYKESQGVGIMEIVAQVERYRPEVFELLANDIEKEFEILLVKQKHENQHSVEQQNFIEHSSAGFMYHLTDTIAKNNFTEDKELNAHIAELPDKNNSLVLVSSRFNDGDMKLRGAGELNRWNTLVDSTFVDRVMDDLTADCLDIVTEIWVKSANIENSSVHIGYEEILEMCNMKQVKNGRSYYRKEDRLKIMERLAALATIFIYVNEDNEIVILNDDENPSESLAYKKQRVRRLFVMDEVVFAKDIETDEMLGIESMNVAPGTFLSKYLFGSEKLTGLLSKKALEYNSKQQRYHKRLTRYLSWRWRIQQAYQHLVHPYSIGGPKGLITVMGVSMNQNPARIRNVFEKTLDDLMRDEVIKEWQYQTPIDEEKCSGRNWLVDYWLNLKVTITPTDELVTLQQELLQKKKIAPKNNLLTTLVKEPELEVLSMETEEILAPQMNLQQTNKDIDWYQQKIIHYKEENECSLRDIAKEIEISPSNLSKLLTGKRKRLSDETKNKLDKWIERQEVVNLL</sequence>
<evidence type="ECO:0000313" key="1">
    <source>
        <dbReference type="EMBL" id="OTX84811.1"/>
    </source>
</evidence>